<dbReference type="Proteomes" id="UP001175000">
    <property type="component" value="Unassembled WGS sequence"/>
</dbReference>
<dbReference type="EMBL" id="JAULSU010000004">
    <property type="protein sequence ID" value="KAK0620763.1"/>
    <property type="molecule type" value="Genomic_DNA"/>
</dbReference>
<feature type="domain" description="Heterokaryon incompatibility" evidence="1">
    <location>
        <begin position="189"/>
        <end position="336"/>
    </location>
</feature>
<sequence>MAKIEPLCQYCASIEFNYKLLNDAEPVWSLGPWSRLEQSRCPFCKLVRRFFHEWQRVDATGRAEQYRERLDISLQWFGKRSKHLDATGRGYFGFELANAGQQICFAARTMPHRATSSPRFLRRSASPEFDVGMLTSWLTTCSTEHSTSCNISASGRPAAFTQAFPGLPALRFIDVQHNCLAETREICQYVALSYVWGTTVKLRLTKAILPTLLQGGQLENVFKQLPRTVRDAIILVRKLGLRYLWVDALCLVQDDKEDVAAGIAVMDQLYERSWFTIIAACGHDADAGLPGVRETSRKEYDPCVEVKPGMLLGVRTQVKYLMESSVHGTRAWTFQETILPRRSLYFVDDQIFFRCRQSEFSEACLDHPTPYFDDDTFTNLITPFTSMDISLKALSRILNAYTRRALTNQEDAIHAMAGILRRFSEKLRCSFFQGMPTAAFDSAVLFSGAVNSTPLRRRLNFPSYSWAGWIGTLESLCDGPGSRTGNPNLAWNKWLCDSTWIVWYKRSSSGVLNLVWDPAANESFPIDDPSFIGYRKRQPFRPPAALTRRGISTTRTAPTEHFKHEMPTLDYHLLQFWTLAIWFNLDFINPFMTTAGLVDSPGVQCGTVTLDAFGEMPFYNSKGPFEVILLSHYDDDEYNVMLLEWNGNVAERRGTGEVQKTGVEHGFPPGPVWKEIFLG</sequence>
<evidence type="ECO:0000313" key="2">
    <source>
        <dbReference type="EMBL" id="KAK0620763.1"/>
    </source>
</evidence>
<organism evidence="2 3">
    <name type="scientific">Immersiella caudata</name>
    <dbReference type="NCBI Taxonomy" id="314043"/>
    <lineage>
        <taxon>Eukaryota</taxon>
        <taxon>Fungi</taxon>
        <taxon>Dikarya</taxon>
        <taxon>Ascomycota</taxon>
        <taxon>Pezizomycotina</taxon>
        <taxon>Sordariomycetes</taxon>
        <taxon>Sordariomycetidae</taxon>
        <taxon>Sordariales</taxon>
        <taxon>Lasiosphaeriaceae</taxon>
        <taxon>Immersiella</taxon>
    </lineage>
</organism>
<keyword evidence="3" id="KW-1185">Reference proteome</keyword>
<proteinExistence type="predicted"/>
<gene>
    <name evidence="2" type="ORF">B0T14DRAFT_481832</name>
</gene>
<evidence type="ECO:0000259" key="1">
    <source>
        <dbReference type="Pfam" id="PF06985"/>
    </source>
</evidence>
<dbReference type="InterPro" id="IPR010730">
    <property type="entry name" value="HET"/>
</dbReference>
<dbReference type="PANTHER" id="PTHR33112:SF12">
    <property type="entry name" value="HETEROKARYON INCOMPATIBILITY DOMAIN-CONTAINING PROTEIN"/>
    <property type="match status" value="1"/>
</dbReference>
<comment type="caution">
    <text evidence="2">The sequence shown here is derived from an EMBL/GenBank/DDBJ whole genome shotgun (WGS) entry which is preliminary data.</text>
</comment>
<name>A0AA39WSH2_9PEZI</name>
<evidence type="ECO:0000313" key="3">
    <source>
        <dbReference type="Proteomes" id="UP001175000"/>
    </source>
</evidence>
<accession>A0AA39WSH2</accession>
<dbReference type="AlphaFoldDB" id="A0AA39WSH2"/>
<reference evidence="2" key="1">
    <citation type="submission" date="2023-06" db="EMBL/GenBank/DDBJ databases">
        <title>Genome-scale phylogeny and comparative genomics of the fungal order Sordariales.</title>
        <authorList>
            <consortium name="Lawrence Berkeley National Laboratory"/>
            <person name="Hensen N."/>
            <person name="Bonometti L."/>
            <person name="Westerberg I."/>
            <person name="Brannstrom I.O."/>
            <person name="Guillou S."/>
            <person name="Cros-Aarteil S."/>
            <person name="Calhoun S."/>
            <person name="Haridas S."/>
            <person name="Kuo A."/>
            <person name="Mondo S."/>
            <person name="Pangilinan J."/>
            <person name="Riley R."/>
            <person name="Labutti K."/>
            <person name="Andreopoulos B."/>
            <person name="Lipzen A."/>
            <person name="Chen C."/>
            <person name="Yanf M."/>
            <person name="Daum C."/>
            <person name="Ng V."/>
            <person name="Clum A."/>
            <person name="Steindorff A."/>
            <person name="Ohm R."/>
            <person name="Martin F."/>
            <person name="Silar P."/>
            <person name="Natvig D."/>
            <person name="Lalanne C."/>
            <person name="Gautier V."/>
            <person name="Ament-Velasquez S.L."/>
            <person name="Kruys A."/>
            <person name="Hutchinson M.I."/>
            <person name="Powell A.J."/>
            <person name="Barry K."/>
            <person name="Miller A.N."/>
            <person name="Grigoriev I.V."/>
            <person name="Debuchy R."/>
            <person name="Gladieux P."/>
            <person name="Thoren M.H."/>
            <person name="Johannesson H."/>
        </authorList>
    </citation>
    <scope>NUCLEOTIDE SEQUENCE</scope>
    <source>
        <strain evidence="2">CBS 606.72</strain>
    </source>
</reference>
<dbReference type="PANTHER" id="PTHR33112">
    <property type="entry name" value="DOMAIN PROTEIN, PUTATIVE-RELATED"/>
    <property type="match status" value="1"/>
</dbReference>
<protein>
    <submittedName>
        <fullName evidence="2">Heterokaryon incompatibility protein-domain-containing protein</fullName>
    </submittedName>
</protein>
<dbReference type="Pfam" id="PF06985">
    <property type="entry name" value="HET"/>
    <property type="match status" value="1"/>
</dbReference>